<protein>
    <submittedName>
        <fullName evidence="1">Uncharacterized protein</fullName>
    </submittedName>
</protein>
<sequence>MNTSAIEQFHSSVAVLPAESMDVPAGGLARFLQQNLRIIVDHMYYAVCIRQNEFRRNFSRHNTPTQVSWMFYFIGMLLYSVGFDGNDLPDIHGVNVFGLAVSQAEFFLKECTETVVLFCASKQAIFLDYEEYDPHRTVEVIFVSRQPPRNFKRIPVNDNPILDLLTKTDAQQVVEVTLLTLSHVNGVLLVKTDSDGKLPGSATREKLDNVMECYICPSVYLLDCALRPVNTGWLRRHKLTMLELILVHDAISNIMGFLMFELGHNQNVASQFRLLNDGGHLPGDILIGDQLNVPQAYVVFLLRGQRPFTYLPIQTY</sequence>
<keyword evidence="2" id="KW-1185">Reference proteome</keyword>
<comment type="caution">
    <text evidence="1">The sequence shown here is derived from an EMBL/GenBank/DDBJ whole genome shotgun (WGS) entry which is preliminary data.</text>
</comment>
<dbReference type="EMBL" id="JARKIB010000092">
    <property type="protein sequence ID" value="KAJ7743198.1"/>
    <property type="molecule type" value="Genomic_DNA"/>
</dbReference>
<organism evidence="1 2">
    <name type="scientific">Mycena metata</name>
    <dbReference type="NCBI Taxonomy" id="1033252"/>
    <lineage>
        <taxon>Eukaryota</taxon>
        <taxon>Fungi</taxon>
        <taxon>Dikarya</taxon>
        <taxon>Basidiomycota</taxon>
        <taxon>Agaricomycotina</taxon>
        <taxon>Agaricomycetes</taxon>
        <taxon>Agaricomycetidae</taxon>
        <taxon>Agaricales</taxon>
        <taxon>Marasmiineae</taxon>
        <taxon>Mycenaceae</taxon>
        <taxon>Mycena</taxon>
    </lineage>
</organism>
<dbReference type="Proteomes" id="UP001215598">
    <property type="component" value="Unassembled WGS sequence"/>
</dbReference>
<gene>
    <name evidence="1" type="ORF">B0H16DRAFT_1463836</name>
</gene>
<reference evidence="1" key="1">
    <citation type="submission" date="2023-03" db="EMBL/GenBank/DDBJ databases">
        <title>Massive genome expansion in bonnet fungi (Mycena s.s.) driven by repeated elements and novel gene families across ecological guilds.</title>
        <authorList>
            <consortium name="Lawrence Berkeley National Laboratory"/>
            <person name="Harder C.B."/>
            <person name="Miyauchi S."/>
            <person name="Viragh M."/>
            <person name="Kuo A."/>
            <person name="Thoen E."/>
            <person name="Andreopoulos B."/>
            <person name="Lu D."/>
            <person name="Skrede I."/>
            <person name="Drula E."/>
            <person name="Henrissat B."/>
            <person name="Morin E."/>
            <person name="Kohler A."/>
            <person name="Barry K."/>
            <person name="LaButti K."/>
            <person name="Morin E."/>
            <person name="Salamov A."/>
            <person name="Lipzen A."/>
            <person name="Mereny Z."/>
            <person name="Hegedus B."/>
            <person name="Baldrian P."/>
            <person name="Stursova M."/>
            <person name="Weitz H."/>
            <person name="Taylor A."/>
            <person name="Grigoriev I.V."/>
            <person name="Nagy L.G."/>
            <person name="Martin F."/>
            <person name="Kauserud H."/>
        </authorList>
    </citation>
    <scope>NUCLEOTIDE SEQUENCE</scope>
    <source>
        <strain evidence="1">CBHHK182m</strain>
    </source>
</reference>
<proteinExistence type="predicted"/>
<evidence type="ECO:0000313" key="2">
    <source>
        <dbReference type="Proteomes" id="UP001215598"/>
    </source>
</evidence>
<evidence type="ECO:0000313" key="1">
    <source>
        <dbReference type="EMBL" id="KAJ7743198.1"/>
    </source>
</evidence>
<name>A0AAD7IHE5_9AGAR</name>
<dbReference type="AlphaFoldDB" id="A0AAD7IHE5"/>
<accession>A0AAD7IHE5</accession>